<evidence type="ECO:0000313" key="3">
    <source>
        <dbReference type="Proteomes" id="UP000219602"/>
    </source>
</evidence>
<comment type="caution">
    <text evidence="2">The sequence shown here is derived from an EMBL/GenBank/DDBJ whole genome shotgun (WGS) entry which is preliminary data.</text>
</comment>
<evidence type="ECO:0000256" key="1">
    <source>
        <dbReference type="SAM" id="MobiDB-lite"/>
    </source>
</evidence>
<feature type="compositionally biased region" description="Low complexity" evidence="1">
    <location>
        <begin position="42"/>
        <end position="56"/>
    </location>
</feature>
<accession>A0A2H3HV61</accession>
<gene>
    <name evidence="2" type="ORF">AU210_000954</name>
</gene>
<name>A0A2H3HV61_FUSOX</name>
<dbReference type="AlphaFoldDB" id="A0A2H3HV61"/>
<sequence>MWDSFKTGTGPSIHQQPPRELKNRPFLRQTQSSSSSQALPQNRSTTSVNSSNGRNSNKSRDSNYDNQTYLQDDFENRLNGLGIQNGPFRYEIRRGKTVRQPYSAGPPRL</sequence>
<reference evidence="2 3" key="1">
    <citation type="journal article" date="2016" name="Environ. Microbiol.">
        <title>Effector profiles distinguish formae speciales of Fusarium oxysporum.</title>
        <authorList>
            <person name="van Dam P."/>
            <person name="Fokkens L."/>
            <person name="Schmidt S.M."/>
            <person name="Linmans J.H."/>
            <person name="Kistler H.C."/>
            <person name="Ma L.J."/>
            <person name="Rep M."/>
        </authorList>
    </citation>
    <scope>NUCLEOTIDE SEQUENCE [LARGE SCALE GENOMIC DNA]</scope>
    <source>
        <strain evidence="2 3">Forc016</strain>
    </source>
</reference>
<evidence type="ECO:0000313" key="2">
    <source>
        <dbReference type="EMBL" id="PCD45520.1"/>
    </source>
</evidence>
<feature type="compositionally biased region" description="Polar residues" evidence="1">
    <location>
        <begin position="1"/>
        <end position="15"/>
    </location>
</feature>
<dbReference type="Proteomes" id="UP000219602">
    <property type="component" value="Chromosome 1"/>
</dbReference>
<proteinExistence type="predicted"/>
<feature type="compositionally biased region" description="Polar residues" evidence="1">
    <location>
        <begin position="28"/>
        <end position="41"/>
    </location>
</feature>
<protein>
    <submittedName>
        <fullName evidence="2">Uncharacterized protein</fullName>
    </submittedName>
</protein>
<organism evidence="2 3">
    <name type="scientific">Fusarium oxysporum f. sp. radicis-cucumerinum</name>
    <dbReference type="NCBI Taxonomy" id="327505"/>
    <lineage>
        <taxon>Eukaryota</taxon>
        <taxon>Fungi</taxon>
        <taxon>Dikarya</taxon>
        <taxon>Ascomycota</taxon>
        <taxon>Pezizomycotina</taxon>
        <taxon>Sordariomycetes</taxon>
        <taxon>Hypocreomycetidae</taxon>
        <taxon>Hypocreales</taxon>
        <taxon>Nectriaceae</taxon>
        <taxon>Fusarium</taxon>
        <taxon>Fusarium oxysporum species complex</taxon>
    </lineage>
</organism>
<reference evidence="2 3" key="2">
    <citation type="journal article" date="2017" name="Sci. Rep.">
        <title>A mobile pathogenicity chromosome in Fusarium oxysporum for infection of multiple cucurbit species.</title>
        <authorList>
            <person name="van Dam P."/>
            <person name="Fokkens L."/>
            <person name="Ayukawa Y."/>
            <person name="van der Gragt M."/>
            <person name="Ter Horst A."/>
            <person name="Brankovics B."/>
            <person name="Houterman P.M."/>
            <person name="Arie T."/>
            <person name="Rep M."/>
        </authorList>
    </citation>
    <scope>NUCLEOTIDE SEQUENCE [LARGE SCALE GENOMIC DNA]</scope>
    <source>
        <strain evidence="2 3">Forc016</strain>
    </source>
</reference>
<dbReference type="EMBL" id="MABQ02000001">
    <property type="protein sequence ID" value="PCD45520.1"/>
    <property type="molecule type" value="Genomic_DNA"/>
</dbReference>
<feature type="region of interest" description="Disordered" evidence="1">
    <location>
        <begin position="1"/>
        <end position="71"/>
    </location>
</feature>